<name>A0A1R2ASX9_9CILI</name>
<comment type="caution">
    <text evidence="1">The sequence shown here is derived from an EMBL/GenBank/DDBJ whole genome shotgun (WGS) entry which is preliminary data.</text>
</comment>
<dbReference type="OrthoDB" id="10522387at2759"/>
<evidence type="ECO:0000313" key="2">
    <source>
        <dbReference type="Proteomes" id="UP000187209"/>
    </source>
</evidence>
<dbReference type="AlphaFoldDB" id="A0A1R2ASX9"/>
<evidence type="ECO:0000313" key="1">
    <source>
        <dbReference type="EMBL" id="OMJ67631.1"/>
    </source>
</evidence>
<sequence length="175" mass="20410">MGGIMDRNALNKSEVIVLAEQNDDRIILVEQMWKYKRDFSKYLGVKHGFVVTTTAKGERTKRDIILDRNKHKSTRVMKYNFHGKHDNVYSRIKVPPVLTENELQEKLDEMNNIYDATENNCWHWSHKIVDALEGNTDLHPYLRLLDGFHSSLSPFISYDKLKGISKYVSEILANN</sequence>
<dbReference type="Proteomes" id="UP000187209">
    <property type="component" value="Unassembled WGS sequence"/>
</dbReference>
<accession>A0A1R2ASX9</accession>
<protein>
    <recommendedName>
        <fullName evidence="3">PPPDE domain-containing protein</fullName>
    </recommendedName>
</protein>
<gene>
    <name evidence="1" type="ORF">SteCoe_35152</name>
</gene>
<keyword evidence="2" id="KW-1185">Reference proteome</keyword>
<organism evidence="1 2">
    <name type="scientific">Stentor coeruleus</name>
    <dbReference type="NCBI Taxonomy" id="5963"/>
    <lineage>
        <taxon>Eukaryota</taxon>
        <taxon>Sar</taxon>
        <taxon>Alveolata</taxon>
        <taxon>Ciliophora</taxon>
        <taxon>Postciliodesmatophora</taxon>
        <taxon>Heterotrichea</taxon>
        <taxon>Heterotrichida</taxon>
        <taxon>Stentoridae</taxon>
        <taxon>Stentor</taxon>
    </lineage>
</organism>
<proteinExistence type="predicted"/>
<reference evidence="1 2" key="1">
    <citation type="submission" date="2016-11" db="EMBL/GenBank/DDBJ databases">
        <title>The macronuclear genome of Stentor coeruleus: a giant cell with tiny introns.</title>
        <authorList>
            <person name="Slabodnick M."/>
            <person name="Ruby J.G."/>
            <person name="Reiff S.B."/>
            <person name="Swart E.C."/>
            <person name="Gosai S."/>
            <person name="Prabakaran S."/>
            <person name="Witkowska E."/>
            <person name="Larue G.E."/>
            <person name="Fisher S."/>
            <person name="Freeman R.M."/>
            <person name="Gunawardena J."/>
            <person name="Chu W."/>
            <person name="Stover N.A."/>
            <person name="Gregory B.D."/>
            <person name="Nowacki M."/>
            <person name="Derisi J."/>
            <person name="Roy S.W."/>
            <person name="Marshall W.F."/>
            <person name="Sood P."/>
        </authorList>
    </citation>
    <scope>NUCLEOTIDE SEQUENCE [LARGE SCALE GENOMIC DNA]</scope>
    <source>
        <strain evidence="1">WM001</strain>
    </source>
</reference>
<dbReference type="EMBL" id="MPUH01001463">
    <property type="protein sequence ID" value="OMJ67631.1"/>
    <property type="molecule type" value="Genomic_DNA"/>
</dbReference>
<evidence type="ECO:0008006" key="3">
    <source>
        <dbReference type="Google" id="ProtNLM"/>
    </source>
</evidence>